<gene>
    <name evidence="2" type="ORF">AVDCRST_MAG32-3124</name>
</gene>
<dbReference type="EMBL" id="CADCUM010000124">
    <property type="protein sequence ID" value="CAA9403726.1"/>
    <property type="molecule type" value="Genomic_DNA"/>
</dbReference>
<sequence length="58" mass="5892">MSPDSDQPTDQDGQEGQISETEVGGGNTQPVSTEDPAADQPKDGTGGVHAGDGDSHQR</sequence>
<name>A0A6J4P908_9ACTN</name>
<evidence type="ECO:0000256" key="1">
    <source>
        <dbReference type="SAM" id="MobiDB-lite"/>
    </source>
</evidence>
<proteinExistence type="predicted"/>
<dbReference type="AlphaFoldDB" id="A0A6J4P908"/>
<evidence type="ECO:0000313" key="2">
    <source>
        <dbReference type="EMBL" id="CAA9403726.1"/>
    </source>
</evidence>
<accession>A0A6J4P908</accession>
<reference evidence="2" key="1">
    <citation type="submission" date="2020-02" db="EMBL/GenBank/DDBJ databases">
        <authorList>
            <person name="Meier V. D."/>
        </authorList>
    </citation>
    <scope>NUCLEOTIDE SEQUENCE</scope>
    <source>
        <strain evidence="2">AVDCRST_MAG32</strain>
    </source>
</reference>
<organism evidence="2">
    <name type="scientific">uncultured Nocardioides sp</name>
    <dbReference type="NCBI Taxonomy" id="198441"/>
    <lineage>
        <taxon>Bacteria</taxon>
        <taxon>Bacillati</taxon>
        <taxon>Actinomycetota</taxon>
        <taxon>Actinomycetes</taxon>
        <taxon>Propionibacteriales</taxon>
        <taxon>Nocardioidaceae</taxon>
        <taxon>Nocardioides</taxon>
        <taxon>environmental samples</taxon>
    </lineage>
</organism>
<feature type="region of interest" description="Disordered" evidence="1">
    <location>
        <begin position="1"/>
        <end position="58"/>
    </location>
</feature>
<protein>
    <submittedName>
        <fullName evidence="2">Uncharacterized protein</fullName>
    </submittedName>
</protein>